<reference evidence="2" key="1">
    <citation type="submission" date="2021-01" db="EMBL/GenBank/DDBJ databases">
        <authorList>
            <person name="Li R."/>
            <person name="Bekaert M."/>
        </authorList>
    </citation>
    <scope>NUCLEOTIDE SEQUENCE</scope>
    <source>
        <strain evidence="2">Farmed</strain>
    </source>
</reference>
<dbReference type="EMBL" id="CAHIKZ030005354">
    <property type="protein sequence ID" value="CAE1323126.1"/>
    <property type="molecule type" value="Genomic_DNA"/>
</dbReference>
<accession>A0A812EEP7</accession>
<dbReference type="PANTHER" id="PTHR15663">
    <property type="entry name" value="COMM DOMAIN-CONTAINING PROTEIN 9"/>
    <property type="match status" value="1"/>
</dbReference>
<dbReference type="Pfam" id="PF20923">
    <property type="entry name" value="COMMD9_HN"/>
    <property type="match status" value="1"/>
</dbReference>
<dbReference type="InterPro" id="IPR048676">
    <property type="entry name" value="COMMD9_N"/>
</dbReference>
<dbReference type="InterPro" id="IPR017920">
    <property type="entry name" value="COMM"/>
</dbReference>
<dbReference type="PROSITE" id="PS51269">
    <property type="entry name" value="COMM"/>
    <property type="match status" value="1"/>
</dbReference>
<evidence type="ECO:0000313" key="3">
    <source>
        <dbReference type="Proteomes" id="UP000597762"/>
    </source>
</evidence>
<dbReference type="OrthoDB" id="64318at2759"/>
<feature type="domain" description="COMM" evidence="1">
    <location>
        <begin position="82"/>
        <end position="156"/>
    </location>
</feature>
<dbReference type="Pfam" id="PF07258">
    <property type="entry name" value="COMM_domain"/>
    <property type="match status" value="1"/>
</dbReference>
<keyword evidence="3" id="KW-1185">Reference proteome</keyword>
<dbReference type="PANTHER" id="PTHR15663:SF4">
    <property type="entry name" value="COMM DOMAIN-CONTAINING PROTEIN 9"/>
    <property type="match status" value="1"/>
</dbReference>
<dbReference type="InterPro" id="IPR037360">
    <property type="entry name" value="COMMD9"/>
</dbReference>
<evidence type="ECO:0000259" key="1">
    <source>
        <dbReference type="PROSITE" id="PS51269"/>
    </source>
</evidence>
<sequence>MQTKSIARALNIEKEQSTKLHTALGRLLKRALFLDTQDPEILFNLFPANFHNNLKELLVKIILDNQSTWRKQAISNQVSMPRLVDFDWRVDLKAASGTISRLSVPTCLVQFKVQNIPKKVGVVPEEDLINMELSKETLDTMLNGLYKIQDQLSSIAKKE</sequence>
<comment type="caution">
    <text evidence="2">The sequence shown here is derived from an EMBL/GenBank/DDBJ whole genome shotgun (WGS) entry which is preliminary data.</text>
</comment>
<name>A0A812EEP7_ACAPH</name>
<evidence type="ECO:0000313" key="2">
    <source>
        <dbReference type="EMBL" id="CAE1323126.1"/>
    </source>
</evidence>
<dbReference type="AlphaFoldDB" id="A0A812EEP7"/>
<proteinExistence type="predicted"/>
<gene>
    <name evidence="2" type="ORF">SPHA_73016</name>
</gene>
<organism evidence="2 3">
    <name type="scientific">Acanthosepion pharaonis</name>
    <name type="common">Pharaoh cuttlefish</name>
    <name type="synonym">Sepia pharaonis</name>
    <dbReference type="NCBI Taxonomy" id="158019"/>
    <lineage>
        <taxon>Eukaryota</taxon>
        <taxon>Metazoa</taxon>
        <taxon>Spiralia</taxon>
        <taxon>Lophotrochozoa</taxon>
        <taxon>Mollusca</taxon>
        <taxon>Cephalopoda</taxon>
        <taxon>Coleoidea</taxon>
        <taxon>Decapodiformes</taxon>
        <taxon>Sepiida</taxon>
        <taxon>Sepiina</taxon>
        <taxon>Sepiidae</taxon>
        <taxon>Acanthosepion</taxon>
    </lineage>
</organism>
<dbReference type="Proteomes" id="UP000597762">
    <property type="component" value="Unassembled WGS sequence"/>
</dbReference>
<protein>
    <submittedName>
        <fullName evidence="2">COMMD9</fullName>
    </submittedName>
</protein>